<dbReference type="Proteomes" id="UP000034228">
    <property type="component" value="Unassembled WGS sequence"/>
</dbReference>
<proteinExistence type="predicted"/>
<gene>
    <name evidence="1" type="ORF">WG68_07465</name>
</gene>
<protein>
    <submittedName>
        <fullName evidence="1">Uncharacterized protein</fullName>
    </submittedName>
</protein>
<dbReference type="RefSeq" id="WP_046557037.1">
    <property type="nucleotide sequence ID" value="NZ_LAHO01000005.1"/>
</dbReference>
<dbReference type="Pfam" id="PF11993">
    <property type="entry name" value="VC2046"/>
    <property type="match status" value="1"/>
</dbReference>
<dbReference type="EMBL" id="LAHO01000005">
    <property type="protein sequence ID" value="KKO46178.1"/>
    <property type="molecule type" value="Genomic_DNA"/>
</dbReference>
<comment type="caution">
    <text evidence="1">The sequence shown here is derived from an EMBL/GenBank/DDBJ whole genome shotgun (WGS) entry which is preliminary data.</text>
</comment>
<dbReference type="InterPro" id="IPR021879">
    <property type="entry name" value="VC2046_fam"/>
</dbReference>
<sequence>MTSIINEWQLDCRLNKAINQHHRADFALWLAFLSPAIDEMAEFQTPQLQPAVEKADLYTRFSLMQARGFGWHEQDLNTLSCHSRALHTGGLHQLKLQQYLAAGPLVLQDDKAKLATEVVQNLDAHSLRRREGNTVRRDEADPTALYDILQQLHQDDAA</sequence>
<keyword evidence="2" id="KW-1185">Reference proteome</keyword>
<evidence type="ECO:0000313" key="1">
    <source>
        <dbReference type="EMBL" id="KKO46178.1"/>
    </source>
</evidence>
<evidence type="ECO:0000313" key="2">
    <source>
        <dbReference type="Proteomes" id="UP000034228"/>
    </source>
</evidence>
<name>A0A0M2VAL7_9GAMM</name>
<dbReference type="OrthoDB" id="7061360at2"/>
<dbReference type="AlphaFoldDB" id="A0A0M2VAL7"/>
<reference evidence="1 2" key="1">
    <citation type="submission" date="2015-03" db="EMBL/GenBank/DDBJ databases">
        <title>Draft genome sequences of two protease-producing strains of Arsukibacterium isolated from two cold and alkaline environments.</title>
        <authorList>
            <person name="Lylloff J.E."/>
            <person name="Skov L.B."/>
            <person name="Jepsen M."/>
            <person name="Hallin P.F."/>
            <person name="Sorensen S.J."/>
            <person name="Stougaard P."/>
            <person name="Glaring M.A."/>
        </authorList>
    </citation>
    <scope>NUCLEOTIDE SEQUENCE [LARGE SCALE GENOMIC DNA]</scope>
    <source>
        <strain evidence="1 2">GCM72</strain>
    </source>
</reference>
<accession>A0A0M2VAL7</accession>
<organism evidence="1 2">
    <name type="scientific">Arsukibacterium ikkense</name>
    <dbReference type="NCBI Taxonomy" id="336831"/>
    <lineage>
        <taxon>Bacteria</taxon>
        <taxon>Pseudomonadati</taxon>
        <taxon>Pseudomonadota</taxon>
        <taxon>Gammaproteobacteria</taxon>
        <taxon>Chromatiales</taxon>
        <taxon>Chromatiaceae</taxon>
        <taxon>Arsukibacterium</taxon>
    </lineage>
</organism>